<dbReference type="AlphaFoldDB" id="A0A2P6QKH3"/>
<keyword evidence="2" id="KW-0812">Transmembrane</keyword>
<dbReference type="InterPro" id="IPR001087">
    <property type="entry name" value="GDSL"/>
</dbReference>
<dbReference type="GO" id="GO:0004806">
    <property type="term" value="F:triacylglycerol lipase activity"/>
    <property type="evidence" value="ECO:0007669"/>
    <property type="project" value="UniProtKB-EC"/>
</dbReference>
<keyword evidence="4" id="KW-1185">Reference proteome</keyword>
<dbReference type="CDD" id="cd01837">
    <property type="entry name" value="SGNH_plant_lipase_like"/>
    <property type="match status" value="1"/>
</dbReference>
<dbReference type="OMA" id="SLMFINA"/>
<keyword evidence="2" id="KW-0472">Membrane</keyword>
<keyword evidence="3" id="KW-0378">Hydrolase</keyword>
<dbReference type="InterPro" id="IPR050592">
    <property type="entry name" value="GDSL_lipolytic_enzyme"/>
</dbReference>
<dbReference type="SUPFAM" id="SSF52266">
    <property type="entry name" value="SGNH hydrolase"/>
    <property type="match status" value="1"/>
</dbReference>
<sequence length="400" mass="44725">MSLTDMFLLVRPRRQLQNKLTMAPTGTTLFLIILVHIWFCTLLFISNTCKATRPTPKFPAILVFGDSTVDTGNNNYLKTLFKGNHYPYGQDFPGHVTTGRFSNGKLVPDFLASMLNIKETVPPFLDPSLSDTNLVTGVSFASGGSGFDDITGSVGGIIPFSKQVEYFKRYIVRVQGIVGEKEAKKLISSAVVVISAGTNDFGFNFYDIPTRRLEFNISGYQDFLQNKLHIFIEELYELGCRRMAIAGLPPIGCLPIQITVKVESPHDRRCIEEENLDALVYNKKLASLLPKIQSLLPRSKIVYADVYMPLIDMINNPLNFGFLETKRGCCGTGLVETGPFCNSLTAVCDNVLEYLFWDSIHPSQAAYLYISKYLEKKSIPELLDYDNQSQPLVTLFDQTG</sequence>
<comment type="similarity">
    <text evidence="1">Belongs to the 'GDSL' lipolytic enzyme family.</text>
</comment>
<proteinExistence type="inferred from homology"/>
<accession>A0A2P6QKH3</accession>
<comment type="caution">
    <text evidence="3">The sequence shown here is derived from an EMBL/GenBank/DDBJ whole genome shotgun (WGS) entry which is preliminary data.</text>
</comment>
<dbReference type="Proteomes" id="UP000238479">
    <property type="component" value="Chromosome 5"/>
</dbReference>
<dbReference type="PANTHER" id="PTHR45642:SF120">
    <property type="entry name" value="GDSL-LIKE LIPASE_ACYLHYDROLASE"/>
    <property type="match status" value="1"/>
</dbReference>
<feature type="transmembrane region" description="Helical" evidence="2">
    <location>
        <begin position="20"/>
        <end position="45"/>
    </location>
</feature>
<evidence type="ECO:0000313" key="4">
    <source>
        <dbReference type="Proteomes" id="UP000238479"/>
    </source>
</evidence>
<dbReference type="Gramene" id="PRQ34673">
    <property type="protein sequence ID" value="PRQ34673"/>
    <property type="gene ID" value="RchiOBHm_Chr5g0071691"/>
</dbReference>
<evidence type="ECO:0000256" key="1">
    <source>
        <dbReference type="ARBA" id="ARBA00008668"/>
    </source>
</evidence>
<dbReference type="FunFam" id="3.40.50.1110:FF:000003">
    <property type="entry name" value="GDSL esterase/lipase APG"/>
    <property type="match status" value="1"/>
</dbReference>
<keyword evidence="2" id="KW-1133">Transmembrane helix</keyword>
<organism evidence="3 4">
    <name type="scientific">Rosa chinensis</name>
    <name type="common">China rose</name>
    <dbReference type="NCBI Taxonomy" id="74649"/>
    <lineage>
        <taxon>Eukaryota</taxon>
        <taxon>Viridiplantae</taxon>
        <taxon>Streptophyta</taxon>
        <taxon>Embryophyta</taxon>
        <taxon>Tracheophyta</taxon>
        <taxon>Spermatophyta</taxon>
        <taxon>Magnoliopsida</taxon>
        <taxon>eudicotyledons</taxon>
        <taxon>Gunneridae</taxon>
        <taxon>Pentapetalae</taxon>
        <taxon>rosids</taxon>
        <taxon>fabids</taxon>
        <taxon>Rosales</taxon>
        <taxon>Rosaceae</taxon>
        <taxon>Rosoideae</taxon>
        <taxon>Rosoideae incertae sedis</taxon>
        <taxon>Rosa</taxon>
    </lineage>
</organism>
<dbReference type="Pfam" id="PF00657">
    <property type="entry name" value="Lipase_GDSL"/>
    <property type="match status" value="1"/>
</dbReference>
<name>A0A2P6QKH3_ROSCH</name>
<protein>
    <submittedName>
        <fullName evidence="3">Putative triacylglycerol lipase</fullName>
        <ecNumber evidence="3">3.1.1.3</ecNumber>
    </submittedName>
</protein>
<reference evidence="3 4" key="1">
    <citation type="journal article" date="2018" name="Nat. Genet.">
        <title>The Rosa genome provides new insights in the design of modern roses.</title>
        <authorList>
            <person name="Bendahmane M."/>
        </authorList>
    </citation>
    <scope>NUCLEOTIDE SEQUENCE [LARGE SCALE GENOMIC DNA]</scope>
    <source>
        <strain evidence="4">cv. Old Blush</strain>
    </source>
</reference>
<gene>
    <name evidence="3" type="ORF">RchiOBHm_Chr5g0071691</name>
</gene>
<dbReference type="InterPro" id="IPR036514">
    <property type="entry name" value="SGNH_hydro_sf"/>
</dbReference>
<evidence type="ECO:0000313" key="3">
    <source>
        <dbReference type="EMBL" id="PRQ34673.1"/>
    </source>
</evidence>
<dbReference type="Gene3D" id="3.40.50.1110">
    <property type="entry name" value="SGNH hydrolase"/>
    <property type="match status" value="1"/>
</dbReference>
<dbReference type="PANTHER" id="PTHR45642">
    <property type="entry name" value="GDSL ESTERASE/LIPASE EXL3"/>
    <property type="match status" value="1"/>
</dbReference>
<dbReference type="InterPro" id="IPR035669">
    <property type="entry name" value="SGNH_plant_lipase-like"/>
</dbReference>
<dbReference type="EC" id="3.1.1.3" evidence="3"/>
<dbReference type="EMBL" id="PDCK01000043">
    <property type="protein sequence ID" value="PRQ34673.1"/>
    <property type="molecule type" value="Genomic_DNA"/>
</dbReference>
<evidence type="ECO:0000256" key="2">
    <source>
        <dbReference type="SAM" id="Phobius"/>
    </source>
</evidence>